<evidence type="ECO:0000313" key="5">
    <source>
        <dbReference type="Proteomes" id="UP001383192"/>
    </source>
</evidence>
<dbReference type="AlphaFoldDB" id="A0AAW0AZV1"/>
<dbReference type="EMBL" id="JAYKXP010000215">
    <property type="protein sequence ID" value="KAK7019178.1"/>
    <property type="molecule type" value="Genomic_DNA"/>
</dbReference>
<reference evidence="4 5" key="1">
    <citation type="submission" date="2024-01" db="EMBL/GenBank/DDBJ databases">
        <title>A draft genome for a cacao thread blight-causing isolate of Paramarasmius palmivorus.</title>
        <authorList>
            <person name="Baruah I.K."/>
            <person name="Bukari Y."/>
            <person name="Amoako-Attah I."/>
            <person name="Meinhardt L.W."/>
            <person name="Bailey B.A."/>
            <person name="Cohen S.P."/>
        </authorList>
    </citation>
    <scope>NUCLEOTIDE SEQUENCE [LARGE SCALE GENOMIC DNA]</scope>
    <source>
        <strain evidence="4 5">GH-12</strain>
    </source>
</reference>
<feature type="signal peptide" evidence="3">
    <location>
        <begin position="1"/>
        <end position="21"/>
    </location>
</feature>
<comment type="caution">
    <text evidence="4">The sequence shown here is derived from an EMBL/GenBank/DDBJ whole genome shotgun (WGS) entry which is preliminary data.</text>
</comment>
<feature type="region of interest" description="Disordered" evidence="1">
    <location>
        <begin position="200"/>
        <end position="292"/>
    </location>
</feature>
<feature type="compositionally biased region" description="Polar residues" evidence="1">
    <location>
        <begin position="211"/>
        <end position="220"/>
    </location>
</feature>
<sequence length="292" mass="32536">MLRYIYGLLVWFHVYARTAFAFEIIVPDTTVLVGQTAQFKWTWSDNDSKNQTFGVGLKLVQNDDNCPPNIDSGNSFFGHFRGEDGIVSLDLNVKDVSPGTDGSRHGTADFVAKQTGNFYLCAYSYHGRFENITHVATSELFTAKLSRGSIQVSPGEIVGVVIGSLSFILLLLGGFLWYRRVSFRRRLATFHRERMLLQQTPPSPFRVPQPDIQSQISGKRTTTTTETTSLAPLIQSPKRPHSHRRSIPLGYDDSMMKTYHFPPRDGASTSSETASLPSVALPSDPEKALTRS</sequence>
<keyword evidence="3" id="KW-0732">Signal</keyword>
<keyword evidence="5" id="KW-1185">Reference proteome</keyword>
<keyword evidence="2" id="KW-1133">Transmembrane helix</keyword>
<feature type="compositionally biased region" description="Polar residues" evidence="1">
    <location>
        <begin position="267"/>
        <end position="276"/>
    </location>
</feature>
<dbReference type="Proteomes" id="UP001383192">
    <property type="component" value="Unassembled WGS sequence"/>
</dbReference>
<protein>
    <submittedName>
        <fullName evidence="4">Uncharacterized protein</fullName>
    </submittedName>
</protein>
<proteinExistence type="predicted"/>
<keyword evidence="2" id="KW-0472">Membrane</keyword>
<organism evidence="4 5">
    <name type="scientific">Paramarasmius palmivorus</name>
    <dbReference type="NCBI Taxonomy" id="297713"/>
    <lineage>
        <taxon>Eukaryota</taxon>
        <taxon>Fungi</taxon>
        <taxon>Dikarya</taxon>
        <taxon>Basidiomycota</taxon>
        <taxon>Agaricomycotina</taxon>
        <taxon>Agaricomycetes</taxon>
        <taxon>Agaricomycetidae</taxon>
        <taxon>Agaricales</taxon>
        <taxon>Marasmiineae</taxon>
        <taxon>Marasmiaceae</taxon>
        <taxon>Paramarasmius</taxon>
    </lineage>
</organism>
<evidence type="ECO:0000256" key="2">
    <source>
        <dbReference type="SAM" id="Phobius"/>
    </source>
</evidence>
<name>A0AAW0AZV1_9AGAR</name>
<evidence type="ECO:0000313" key="4">
    <source>
        <dbReference type="EMBL" id="KAK7019178.1"/>
    </source>
</evidence>
<accession>A0AAW0AZV1</accession>
<evidence type="ECO:0000256" key="1">
    <source>
        <dbReference type="SAM" id="MobiDB-lite"/>
    </source>
</evidence>
<gene>
    <name evidence="4" type="ORF">VNI00_018172</name>
</gene>
<evidence type="ECO:0000256" key="3">
    <source>
        <dbReference type="SAM" id="SignalP"/>
    </source>
</evidence>
<feature type="chain" id="PRO_5043451991" evidence="3">
    <location>
        <begin position="22"/>
        <end position="292"/>
    </location>
</feature>
<feature type="transmembrane region" description="Helical" evidence="2">
    <location>
        <begin position="157"/>
        <end position="178"/>
    </location>
</feature>
<keyword evidence="2" id="KW-0812">Transmembrane</keyword>